<keyword evidence="6 10" id="KW-0812">Transmembrane</keyword>
<dbReference type="SUPFAM" id="SSF74653">
    <property type="entry name" value="TolA/TonB C-terminal domain"/>
    <property type="match status" value="1"/>
</dbReference>
<dbReference type="RefSeq" id="WP_045032873.1">
    <property type="nucleotide sequence ID" value="NZ_JRHC01000006.1"/>
</dbReference>
<dbReference type="CDD" id="cd07341">
    <property type="entry name" value="M56_BlaR1_MecR1_like"/>
    <property type="match status" value="1"/>
</dbReference>
<evidence type="ECO:0000256" key="7">
    <source>
        <dbReference type="ARBA" id="ARBA00022927"/>
    </source>
</evidence>
<evidence type="ECO:0000256" key="10">
    <source>
        <dbReference type="SAM" id="Phobius"/>
    </source>
</evidence>
<dbReference type="Pfam" id="PF05569">
    <property type="entry name" value="Peptidase_M56"/>
    <property type="match status" value="1"/>
</dbReference>
<name>A0A0D8J572_9BACT</name>
<evidence type="ECO:0000256" key="1">
    <source>
        <dbReference type="ARBA" id="ARBA00004383"/>
    </source>
</evidence>
<keyword evidence="4" id="KW-1003">Cell membrane</keyword>
<dbReference type="PANTHER" id="PTHR33446">
    <property type="entry name" value="PROTEIN TONB-RELATED"/>
    <property type="match status" value="1"/>
</dbReference>
<dbReference type="InterPro" id="IPR008756">
    <property type="entry name" value="Peptidase_M56"/>
</dbReference>
<keyword evidence="9 10" id="KW-0472">Membrane</keyword>
<feature type="transmembrane region" description="Helical" evidence="10">
    <location>
        <begin position="37"/>
        <end position="58"/>
    </location>
</feature>
<dbReference type="STRING" id="1544798.LH29_20045"/>
<dbReference type="InterPro" id="IPR051045">
    <property type="entry name" value="TonB-dependent_transducer"/>
</dbReference>
<evidence type="ECO:0000256" key="3">
    <source>
        <dbReference type="ARBA" id="ARBA00022448"/>
    </source>
</evidence>
<accession>A0A0D8J572</accession>
<dbReference type="NCBIfam" id="TIGR01352">
    <property type="entry name" value="tonB_Cterm"/>
    <property type="match status" value="1"/>
</dbReference>
<dbReference type="FunFam" id="3.30.1150.10:FF:000002">
    <property type="entry name" value="Energy transducer TonB"/>
    <property type="match status" value="1"/>
</dbReference>
<sequence>MNNLINFIIESGISLSLLALIYVLFLRKETFFRLNRLFLLFSILFSVILPFLHFRVYAPQSNMLAEVTVTPYRNVLEAVTIYGQDLSGAMVNSISSSKIIILIYLLGLIFFLGRMIFRIIQILMIISKNEMQHIDNYRFVLVDEEISPFSFLGYIFINPGMKKQPGYEKMVTHEMEHIKQGHTFDVLILEILTVFQWFNPFMWLLKRAIRENHEYLADHAVLSSGISSAQYKHLLLSQAVGMQLEIANNFNSSLVKKRIQMISKIRSSKLANLKYILGFVSLLALVIIFACEQKEALQVTKVEDSNERKVTVRLLDDGMKLEGSQEDLELLHAMLNGKSKYEFDTDSTGSVFLVKSKEQEPRQLEEEDQVFFIVENMPEFPGGDLALRKYIANSIKYPEISIENGIQGKVYVSFVVTAEGTIANAKIARGVDPSIDKEALRVVNTLPKWKPGYQRGEPVNVSYTVPINFVLQ</sequence>
<dbReference type="Gene3D" id="3.30.1150.10">
    <property type="match status" value="1"/>
</dbReference>
<evidence type="ECO:0000313" key="13">
    <source>
        <dbReference type="Proteomes" id="UP000032544"/>
    </source>
</evidence>
<dbReference type="GO" id="GO:0055085">
    <property type="term" value="P:transmembrane transport"/>
    <property type="evidence" value="ECO:0007669"/>
    <property type="project" value="InterPro"/>
</dbReference>
<keyword evidence="8 10" id="KW-1133">Transmembrane helix</keyword>
<feature type="transmembrane region" description="Helical" evidence="10">
    <location>
        <begin position="99"/>
        <end position="117"/>
    </location>
</feature>
<feature type="transmembrane region" description="Helical" evidence="10">
    <location>
        <begin position="271"/>
        <end position="290"/>
    </location>
</feature>
<organism evidence="12 13">
    <name type="scientific">Draconibacterium sediminis</name>
    <dbReference type="NCBI Taxonomy" id="1544798"/>
    <lineage>
        <taxon>Bacteria</taxon>
        <taxon>Pseudomonadati</taxon>
        <taxon>Bacteroidota</taxon>
        <taxon>Bacteroidia</taxon>
        <taxon>Marinilabiliales</taxon>
        <taxon>Prolixibacteraceae</taxon>
        <taxon>Draconibacterium</taxon>
    </lineage>
</organism>
<evidence type="ECO:0000313" key="12">
    <source>
        <dbReference type="EMBL" id="KJF42115.1"/>
    </source>
</evidence>
<gene>
    <name evidence="12" type="ORF">LH29_20045</name>
</gene>
<comment type="caution">
    <text evidence="12">The sequence shown here is derived from an EMBL/GenBank/DDBJ whole genome shotgun (WGS) entry which is preliminary data.</text>
</comment>
<evidence type="ECO:0000256" key="4">
    <source>
        <dbReference type="ARBA" id="ARBA00022475"/>
    </source>
</evidence>
<protein>
    <recommendedName>
        <fullName evidence="11">TonB C-terminal domain-containing protein</fullName>
    </recommendedName>
</protein>
<evidence type="ECO:0000256" key="5">
    <source>
        <dbReference type="ARBA" id="ARBA00022519"/>
    </source>
</evidence>
<dbReference type="EMBL" id="JRHC01000006">
    <property type="protein sequence ID" value="KJF42115.1"/>
    <property type="molecule type" value="Genomic_DNA"/>
</dbReference>
<keyword evidence="7" id="KW-0653">Protein transport</keyword>
<evidence type="ECO:0000256" key="9">
    <source>
        <dbReference type="ARBA" id="ARBA00023136"/>
    </source>
</evidence>
<dbReference type="AlphaFoldDB" id="A0A0D8J572"/>
<reference evidence="12 13" key="1">
    <citation type="submission" date="2014-09" db="EMBL/GenBank/DDBJ databases">
        <title>Draft Genome Sequence of Draconibacterium sp. JN14CK-3.</title>
        <authorList>
            <person name="Dong C."/>
            <person name="Lai Q."/>
            <person name="Shao Z."/>
        </authorList>
    </citation>
    <scope>NUCLEOTIDE SEQUENCE [LARGE SCALE GENOMIC DNA]</scope>
    <source>
        <strain evidence="12 13">JN14CK-3</strain>
    </source>
</reference>
<comment type="subcellular location">
    <subcellularLocation>
        <location evidence="1">Cell inner membrane</location>
        <topology evidence="1">Single-pass membrane protein</topology>
        <orientation evidence="1">Periplasmic side</orientation>
    </subcellularLocation>
</comment>
<evidence type="ECO:0000256" key="6">
    <source>
        <dbReference type="ARBA" id="ARBA00022692"/>
    </source>
</evidence>
<keyword evidence="5" id="KW-0997">Cell inner membrane</keyword>
<dbReference type="GO" id="GO:0031992">
    <property type="term" value="F:energy transducer activity"/>
    <property type="evidence" value="ECO:0007669"/>
    <property type="project" value="TreeGrafter"/>
</dbReference>
<evidence type="ECO:0000256" key="8">
    <source>
        <dbReference type="ARBA" id="ARBA00022989"/>
    </source>
</evidence>
<keyword evidence="3" id="KW-0813">Transport</keyword>
<feature type="domain" description="TonB C-terminal" evidence="11">
    <location>
        <begin position="382"/>
        <end position="472"/>
    </location>
</feature>
<evidence type="ECO:0000256" key="2">
    <source>
        <dbReference type="ARBA" id="ARBA00006555"/>
    </source>
</evidence>
<keyword evidence="13" id="KW-1185">Reference proteome</keyword>
<dbReference type="Pfam" id="PF03544">
    <property type="entry name" value="TonB_C"/>
    <property type="match status" value="1"/>
</dbReference>
<comment type="similarity">
    <text evidence="2">Belongs to the TonB family.</text>
</comment>
<dbReference type="PROSITE" id="PS52015">
    <property type="entry name" value="TONB_CTD"/>
    <property type="match status" value="1"/>
</dbReference>
<dbReference type="GO" id="GO:0015031">
    <property type="term" value="P:protein transport"/>
    <property type="evidence" value="ECO:0007669"/>
    <property type="project" value="UniProtKB-KW"/>
</dbReference>
<feature type="transmembrane region" description="Helical" evidence="10">
    <location>
        <begin position="6"/>
        <end position="25"/>
    </location>
</feature>
<dbReference type="OrthoDB" id="9814002at2"/>
<dbReference type="Proteomes" id="UP000032544">
    <property type="component" value="Unassembled WGS sequence"/>
</dbReference>
<dbReference type="GO" id="GO:0098797">
    <property type="term" value="C:plasma membrane protein complex"/>
    <property type="evidence" value="ECO:0007669"/>
    <property type="project" value="TreeGrafter"/>
</dbReference>
<evidence type="ECO:0000259" key="11">
    <source>
        <dbReference type="PROSITE" id="PS52015"/>
    </source>
</evidence>
<dbReference type="InterPro" id="IPR006260">
    <property type="entry name" value="TonB/TolA_C"/>
</dbReference>
<dbReference type="PANTHER" id="PTHR33446:SF2">
    <property type="entry name" value="PROTEIN TONB"/>
    <property type="match status" value="1"/>
</dbReference>
<proteinExistence type="inferred from homology"/>
<dbReference type="InterPro" id="IPR037682">
    <property type="entry name" value="TonB_C"/>
</dbReference>